<dbReference type="Proteomes" id="UP000481153">
    <property type="component" value="Unassembled WGS sequence"/>
</dbReference>
<accession>A0A6G0W4P8</accession>
<dbReference type="AlphaFoldDB" id="A0A6G0W4P8"/>
<name>A0A6G0W4P8_9STRA</name>
<evidence type="ECO:0000313" key="2">
    <source>
        <dbReference type="Proteomes" id="UP000481153"/>
    </source>
</evidence>
<sequence>MVLGCAKTDRSFHPSWTLLGTIRRAMHQIRRAKTRSTRLCNNTINTTVRGIYYANTPNALSTRFISQTRGGC</sequence>
<gene>
    <name evidence="1" type="ORF">Ae201684_018776</name>
</gene>
<organism evidence="1 2">
    <name type="scientific">Aphanomyces euteiches</name>
    <dbReference type="NCBI Taxonomy" id="100861"/>
    <lineage>
        <taxon>Eukaryota</taxon>
        <taxon>Sar</taxon>
        <taxon>Stramenopiles</taxon>
        <taxon>Oomycota</taxon>
        <taxon>Saprolegniomycetes</taxon>
        <taxon>Saprolegniales</taxon>
        <taxon>Verrucalvaceae</taxon>
        <taxon>Aphanomyces</taxon>
    </lineage>
</organism>
<protein>
    <submittedName>
        <fullName evidence="1">Uncharacterized protein</fullName>
    </submittedName>
</protein>
<evidence type="ECO:0000313" key="1">
    <source>
        <dbReference type="EMBL" id="KAF0721953.1"/>
    </source>
</evidence>
<reference evidence="1 2" key="1">
    <citation type="submission" date="2019-07" db="EMBL/GenBank/DDBJ databases">
        <title>Genomics analysis of Aphanomyces spp. identifies a new class of oomycete effector associated with host adaptation.</title>
        <authorList>
            <person name="Gaulin E."/>
        </authorList>
    </citation>
    <scope>NUCLEOTIDE SEQUENCE [LARGE SCALE GENOMIC DNA]</scope>
    <source>
        <strain evidence="1 2">ATCC 201684</strain>
    </source>
</reference>
<keyword evidence="2" id="KW-1185">Reference proteome</keyword>
<proteinExistence type="predicted"/>
<comment type="caution">
    <text evidence="1">The sequence shown here is derived from an EMBL/GenBank/DDBJ whole genome shotgun (WGS) entry which is preliminary data.</text>
</comment>
<dbReference type="EMBL" id="VJMJ01000355">
    <property type="protein sequence ID" value="KAF0721953.1"/>
    <property type="molecule type" value="Genomic_DNA"/>
</dbReference>